<keyword evidence="2" id="KW-0813">Transport</keyword>
<name>A0A853F2C0_9GAMM</name>
<dbReference type="SUPFAM" id="SSF50156">
    <property type="entry name" value="PDZ domain-like"/>
    <property type="match status" value="1"/>
</dbReference>
<evidence type="ECO:0000256" key="3">
    <source>
        <dbReference type="ARBA" id="ARBA00022475"/>
    </source>
</evidence>
<dbReference type="InterPro" id="IPR024961">
    <property type="entry name" value="T2SS_GspC_N"/>
</dbReference>
<dbReference type="RefSeq" id="WP_369151152.1">
    <property type="nucleotide sequence ID" value="NZ_OZ156464.1"/>
</dbReference>
<comment type="caution">
    <text evidence="10">The sequence shown here is derived from an EMBL/GenBank/DDBJ whole genome shotgun (WGS) entry which is preliminary data.</text>
</comment>
<dbReference type="AlphaFoldDB" id="A0A853F2C0"/>
<evidence type="ECO:0000256" key="5">
    <source>
        <dbReference type="ARBA" id="ARBA00022692"/>
    </source>
</evidence>
<protein>
    <recommendedName>
        <fullName evidence="9">Type II secretion system protein GspC N-terminal domain-containing protein</fullName>
    </recommendedName>
</protein>
<proteinExistence type="predicted"/>
<evidence type="ECO:0000256" key="1">
    <source>
        <dbReference type="ARBA" id="ARBA00004533"/>
    </source>
</evidence>
<evidence type="ECO:0000256" key="7">
    <source>
        <dbReference type="ARBA" id="ARBA00022989"/>
    </source>
</evidence>
<dbReference type="InterPro" id="IPR036034">
    <property type="entry name" value="PDZ_sf"/>
</dbReference>
<evidence type="ECO:0000313" key="11">
    <source>
        <dbReference type="Proteomes" id="UP000568751"/>
    </source>
</evidence>
<keyword evidence="5" id="KW-0812">Transmembrane</keyword>
<evidence type="ECO:0000256" key="2">
    <source>
        <dbReference type="ARBA" id="ARBA00022448"/>
    </source>
</evidence>
<keyword evidence="7" id="KW-1133">Transmembrane helix</keyword>
<evidence type="ECO:0000256" key="6">
    <source>
        <dbReference type="ARBA" id="ARBA00022927"/>
    </source>
</evidence>
<organism evidence="10 11">
    <name type="scientific">Candidatus Thiodubiliella endoseptemdiera</name>
    <dbReference type="NCBI Taxonomy" id="2738886"/>
    <lineage>
        <taxon>Bacteria</taxon>
        <taxon>Pseudomonadati</taxon>
        <taxon>Pseudomonadota</taxon>
        <taxon>Gammaproteobacteria</taxon>
        <taxon>Candidatus Pseudothioglobaceae</taxon>
        <taxon>Candidatus Thiodubiliella</taxon>
    </lineage>
</organism>
<accession>A0A853F2C0</accession>
<keyword evidence="4" id="KW-0997">Cell inner membrane</keyword>
<dbReference type="Proteomes" id="UP000568751">
    <property type="component" value="Unassembled WGS sequence"/>
</dbReference>
<evidence type="ECO:0000259" key="9">
    <source>
        <dbReference type="Pfam" id="PF11356"/>
    </source>
</evidence>
<reference evidence="10 11" key="1">
    <citation type="submission" date="2020-05" db="EMBL/GenBank/DDBJ databases">
        <title>Horizontal transmission and recombination maintain forever young bacterial symbiont genomes.</title>
        <authorList>
            <person name="Russell S.L."/>
            <person name="Pepper-Tunick E."/>
            <person name="Svedberg J."/>
            <person name="Byrne A."/>
            <person name="Ruelas Castillo J."/>
            <person name="Vollmers C."/>
            <person name="Beinart R.A."/>
            <person name="Corbett-Detig R."/>
        </authorList>
    </citation>
    <scope>NUCLEOTIDE SEQUENCE [LARGE SCALE GENOMIC DNA]</scope>
    <source>
        <strain evidence="10">455</strain>
    </source>
</reference>
<dbReference type="GO" id="GO:0005886">
    <property type="term" value="C:plasma membrane"/>
    <property type="evidence" value="ECO:0007669"/>
    <property type="project" value="UniProtKB-SubCell"/>
</dbReference>
<dbReference type="GO" id="GO:0015031">
    <property type="term" value="P:protein transport"/>
    <property type="evidence" value="ECO:0007669"/>
    <property type="project" value="UniProtKB-KW"/>
</dbReference>
<dbReference type="Pfam" id="PF11356">
    <property type="entry name" value="T2SSC"/>
    <property type="match status" value="1"/>
</dbReference>
<comment type="subcellular location">
    <subcellularLocation>
        <location evidence="1">Cell inner membrane</location>
    </subcellularLocation>
</comment>
<gene>
    <name evidence="10" type="ORF">H0A76_09595</name>
</gene>
<evidence type="ECO:0000313" key="10">
    <source>
        <dbReference type="EMBL" id="NYT28103.1"/>
    </source>
</evidence>
<dbReference type="EMBL" id="JACCHT010000002">
    <property type="protein sequence ID" value="NYT28103.1"/>
    <property type="molecule type" value="Genomic_DNA"/>
</dbReference>
<dbReference type="Gene3D" id="2.30.42.10">
    <property type="match status" value="1"/>
</dbReference>
<dbReference type="Gene3D" id="2.30.30.830">
    <property type="match status" value="1"/>
</dbReference>
<keyword evidence="3" id="KW-1003">Cell membrane</keyword>
<keyword evidence="8" id="KW-0472">Membrane</keyword>
<evidence type="ECO:0000256" key="8">
    <source>
        <dbReference type="ARBA" id="ARBA00023136"/>
    </source>
</evidence>
<keyword evidence="6" id="KW-0653">Protein transport</keyword>
<sequence length="285" mass="32404">MQNYHIINRKVALLVTILLLVLAGFQSFQLGQKFLYGGGAIRPLTQQAMHQENSTPRLDLPDKLFGSVGSAIKPHKLIRKTRLNLTLIGVLSQQKNALAIIKQDNKEKIYKINDEINAVAYVKAIYSKYIVINHNGNDEKLSIKHKAVPMERAKKERKPRKKKMANAQKINDNSIDQNGVIVIETRDKLKLKKILGSPEKMLSVISVQPNYRDGDLYGFKLNPGKEKVLFKKIGLQSGDVILEVNGISLDNWFKLVPARLEMSKQNFDLVIKRKNQMHFLSINLK</sequence>
<evidence type="ECO:0000256" key="4">
    <source>
        <dbReference type="ARBA" id="ARBA00022519"/>
    </source>
</evidence>
<feature type="domain" description="Type II secretion system protein GspC N-terminal" evidence="9">
    <location>
        <begin position="78"/>
        <end position="142"/>
    </location>
</feature>